<comment type="caution">
    <text evidence="8">The sequence shown here is derived from an EMBL/GenBank/DDBJ whole genome shotgun (WGS) entry which is preliminary data.</text>
</comment>
<keyword evidence="2" id="KW-0964">Secreted</keyword>
<feature type="domain" description="SpaA-like prealbumin fold" evidence="7">
    <location>
        <begin position="949"/>
        <end position="1040"/>
    </location>
</feature>
<dbReference type="Pfam" id="PF17802">
    <property type="entry name" value="SpaA"/>
    <property type="match status" value="11"/>
</dbReference>
<feature type="domain" description="SpaA-like prealbumin fold" evidence="7">
    <location>
        <begin position="1136"/>
        <end position="1223"/>
    </location>
</feature>
<evidence type="ECO:0008006" key="10">
    <source>
        <dbReference type="Google" id="ProtNLM"/>
    </source>
</evidence>
<evidence type="ECO:0000259" key="6">
    <source>
        <dbReference type="Pfam" id="PF08341"/>
    </source>
</evidence>
<dbReference type="PANTHER" id="PTHR36108:SF13">
    <property type="entry name" value="COLOSSIN-B-RELATED"/>
    <property type="match status" value="1"/>
</dbReference>
<feature type="domain" description="Thioester" evidence="6">
    <location>
        <begin position="184"/>
        <end position="285"/>
    </location>
</feature>
<protein>
    <recommendedName>
        <fullName evidence="10">Cna protein B-type domain protein</fullName>
    </recommendedName>
</protein>
<evidence type="ECO:0000256" key="2">
    <source>
        <dbReference type="ARBA" id="ARBA00022525"/>
    </source>
</evidence>
<dbReference type="Gene3D" id="2.60.40.10">
    <property type="entry name" value="Immunoglobulins"/>
    <property type="match status" value="11"/>
</dbReference>
<organism evidence="8 9">
    <name type="scientific">Anaerotignum faecicola</name>
    <dbReference type="NCBI Taxonomy" id="2358141"/>
    <lineage>
        <taxon>Bacteria</taxon>
        <taxon>Bacillati</taxon>
        <taxon>Bacillota</taxon>
        <taxon>Clostridia</taxon>
        <taxon>Lachnospirales</taxon>
        <taxon>Anaerotignaceae</taxon>
        <taxon>Anaerotignum</taxon>
    </lineage>
</organism>
<evidence type="ECO:0000259" key="7">
    <source>
        <dbReference type="Pfam" id="PF17802"/>
    </source>
</evidence>
<feature type="domain" description="SpaA-like prealbumin fold" evidence="7">
    <location>
        <begin position="579"/>
        <end position="666"/>
    </location>
</feature>
<feature type="compositionally biased region" description="Basic and acidic residues" evidence="4">
    <location>
        <begin position="65"/>
        <end position="89"/>
    </location>
</feature>
<dbReference type="SUPFAM" id="SSF49478">
    <property type="entry name" value="Cna protein B-type domain"/>
    <property type="match status" value="6"/>
</dbReference>
<feature type="domain" description="SpaA-like prealbumin fold" evidence="7">
    <location>
        <begin position="1316"/>
        <end position="1402"/>
    </location>
</feature>
<feature type="domain" description="SpaA-like prealbumin fold" evidence="7">
    <location>
        <begin position="1426"/>
        <end position="1501"/>
    </location>
</feature>
<dbReference type="InterPro" id="IPR013552">
    <property type="entry name" value="Thioester_dom"/>
</dbReference>
<feature type="domain" description="SpaA-like prealbumin fold" evidence="7">
    <location>
        <begin position="758"/>
        <end position="847"/>
    </location>
</feature>
<evidence type="ECO:0000313" key="8">
    <source>
        <dbReference type="EMBL" id="GCB29916.1"/>
    </source>
</evidence>
<feature type="domain" description="SpaA-like prealbumin fold" evidence="7">
    <location>
        <begin position="467"/>
        <end position="575"/>
    </location>
</feature>
<reference evidence="8 9" key="1">
    <citation type="submission" date="2018-10" db="EMBL/GenBank/DDBJ databases">
        <title>Draft Genome Sequence of Anaerotignum sp. KCTC 15736.</title>
        <authorList>
            <person name="Choi S.H."/>
            <person name="Kim J.S."/>
            <person name="Kang S.W."/>
            <person name="Lee J.S."/>
            <person name="Park S.H."/>
        </authorList>
    </citation>
    <scope>NUCLEOTIDE SEQUENCE [LARGE SCALE GENOMIC DNA]</scope>
    <source>
        <strain evidence="8 9">KCTC 15736</strain>
    </source>
</reference>
<comment type="similarity">
    <text evidence="1">Belongs to the serine-aspartate repeat-containing protein (SDr) family.</text>
</comment>
<proteinExistence type="inferred from homology"/>
<name>A0A401LEB6_9FIRM</name>
<evidence type="ECO:0000256" key="5">
    <source>
        <dbReference type="SAM" id="SignalP"/>
    </source>
</evidence>
<evidence type="ECO:0000313" key="9">
    <source>
        <dbReference type="Proteomes" id="UP000287361"/>
    </source>
</evidence>
<feature type="domain" description="SpaA-like prealbumin fold" evidence="7">
    <location>
        <begin position="1226"/>
        <end position="1311"/>
    </location>
</feature>
<feature type="chain" id="PRO_5019451961" description="Cna protein B-type domain protein" evidence="5">
    <location>
        <begin position="27"/>
        <end position="1683"/>
    </location>
</feature>
<dbReference type="PANTHER" id="PTHR36108">
    <property type="entry name" value="COLOSSIN-B-RELATED"/>
    <property type="match status" value="1"/>
</dbReference>
<feature type="signal peptide" evidence="5">
    <location>
        <begin position="1"/>
        <end position="26"/>
    </location>
</feature>
<keyword evidence="3 5" id="KW-0732">Signal</keyword>
<feature type="domain" description="SpaA-like prealbumin fold" evidence="7">
    <location>
        <begin position="1045"/>
        <end position="1131"/>
    </location>
</feature>
<dbReference type="InterPro" id="IPR041033">
    <property type="entry name" value="SpaA_PFL_dom_1"/>
</dbReference>
<keyword evidence="9" id="KW-1185">Reference proteome</keyword>
<dbReference type="Pfam" id="PF08341">
    <property type="entry name" value="TED"/>
    <property type="match status" value="1"/>
</dbReference>
<accession>A0A401LEB6</accession>
<feature type="region of interest" description="Disordered" evidence="4">
    <location>
        <begin position="55"/>
        <end position="89"/>
    </location>
</feature>
<evidence type="ECO:0000256" key="1">
    <source>
        <dbReference type="ARBA" id="ARBA00007257"/>
    </source>
</evidence>
<feature type="domain" description="SpaA-like prealbumin fold" evidence="7">
    <location>
        <begin position="852"/>
        <end position="943"/>
    </location>
</feature>
<dbReference type="Proteomes" id="UP000287361">
    <property type="component" value="Unassembled WGS sequence"/>
</dbReference>
<evidence type="ECO:0000256" key="3">
    <source>
        <dbReference type="ARBA" id="ARBA00022729"/>
    </source>
</evidence>
<feature type="domain" description="SpaA-like prealbumin fold" evidence="7">
    <location>
        <begin position="669"/>
        <end position="753"/>
    </location>
</feature>
<sequence>MKHTKRWVSLLLAVMMTVAAPLSAFAAWEDGFVIPGQNSGSNSYDDLFWDTTNKSDSTTISSSITEDKKKEDTTEKEDTGSKKSDEKTADAVLPDTKTFSVESRYSAVPLLADNYTEIYGTDSIPKARSATGSGPYDYLQANGGYVTITADRPLNNILHYDGKIVDNIHIAKWIADDPAALEYPAYCKNPGWKGTAQHADGKYQVDPLESIGAAEKKILGIARAGYPYKTPAQLGCNSVDEAYYATHGAIHTAIVGGSLDKWSIQSGDTAKNTRVLNALKKIYNEGIANPYTPPAVTVQLAPVSGSEEATAEGDWVVNTYHFTSSIARDKWKFRILGDDIMAMVENGTIEVYAGSKKIMPQTNVSGAWDTSKAFAVDMGQDVTVKVPKTLAESTGIRYTLYGTTVGGSLDTAASYLGNPVGLSGNWQGYIYNFRPQGTDSAAMTYNASPTIPDTPENPDTPVSSDKGSLVVEKLDYQTKKKVADAVFHIRGVSKSNEYINITVKATNGAIEPVLGKGASITISDGVLKLTGIPAGVYEITEVSAPPHYSVAVGKNSQSVRVENNAEVHPKVTFENQPYGSLTIRKIDAQTQETLASFYFQVINHTTGFEQTVETGKNGEVTIEDLPEGSYEVKELAARFDYILDATPQIGEVDWGKETVVVMKNKKKPSVEIKKIDAETSEPIAGVHFEITNKNTRQVYMGVTDQNGCITLSDVEEGWYEVTEVTPAKGYLPLEQVYEVYAESGKPGTVAIQNHRAPNLTIIKRDSQTGAALSGAMFTVEKLQEPDKGFVSGSPFTTDTDGKILLKGLTPGAYKICEVKAPNAYESGNEERVVNLVVGQDFTAVFENTKKATLTVHKVDSITKEPLKNARFEVLKAVNDSLSGEVVKVGEYTSDSNGQFQLQQADSGWYRIIEKQAPAGYERKTESMEVFLKAGEDKEIIFENSPQSAIIIKKIDAETGAALSGIRFEVRYLSGATGTEGTVIGTYTTSKNGTITVAGLKPGVYSVAEVSTDSDHILDDTLKTVTLKDDNAVVTVEFTNAPLGGLLIKKMDAVTKEPLSDVIFKITDIKGAVVGESNGEYRTDETGSIYIPKLIGGYIVQEVKAKEGYLLDNTAKTIYIEKGRVYSLEFFNQPHNSLIIQKVDRKTQKPLEGAKFEVRKIDGTYIGEYITAADGRITIPDLKPDWYVVKETAAPEGYCLDTAVSKNVQVKSDAPSMVKFENDKNATLRISKTDSVTGKPMENVEFTIVREDGKTYGKHYTNRQGEINLEYKLPAGTYLIRETNTLKGYALDTNVRKVALDWGDDQLIEWENYPLASIRIEKTDAETGDPISGVKFELFDKNKESIGTYITDSKGEIHLDKMFLGDATYYIEEKENEGYVVTKGLQTVKTKWGKTTYVELENKPIQGKVQIHKTAADNNAITGHLKGDGLKDAKFTVYDSDGKKVTVLRTDSKGFAESDWLRYGKYTMKETTSPLYFLLSDEMISFEIRKDGEIVEIERENKSTALQTHVEKSGYQETMGGSVIRYDLYHIQNKSLVPLENFYLHESLPADAAYITRLFTGTFNQNLNYTIYYKTNKTGSFKVLRDNLFTNKVYEIDCTKGLMAGEYITDIKYEFGTVDVGFCEVERPFIYCKTYQNLPNGYQFTNRVEVGGMYEMQKVKAEDSYTTKIYAPVASRGKLPKTGY</sequence>
<evidence type="ECO:0000256" key="4">
    <source>
        <dbReference type="SAM" id="MobiDB-lite"/>
    </source>
</evidence>
<dbReference type="OrthoDB" id="9804660at2"/>
<dbReference type="EMBL" id="BHVZ01000004">
    <property type="protein sequence ID" value="GCB29916.1"/>
    <property type="molecule type" value="Genomic_DNA"/>
</dbReference>
<feature type="compositionally biased region" description="Low complexity" evidence="4">
    <location>
        <begin position="55"/>
        <end position="64"/>
    </location>
</feature>
<dbReference type="InterPro" id="IPR013783">
    <property type="entry name" value="Ig-like_fold"/>
</dbReference>
<gene>
    <name evidence="8" type="ORF">KGMB03357_15770</name>
</gene>